<organism evidence="3 4">
    <name type="scientific">Streptomyces iranensis</name>
    <dbReference type="NCBI Taxonomy" id="576784"/>
    <lineage>
        <taxon>Bacteria</taxon>
        <taxon>Bacillati</taxon>
        <taxon>Actinomycetota</taxon>
        <taxon>Actinomycetes</taxon>
        <taxon>Kitasatosporales</taxon>
        <taxon>Streptomycetaceae</taxon>
        <taxon>Streptomyces</taxon>
        <taxon>Streptomyces violaceusniger group</taxon>
    </lineage>
</organism>
<gene>
    <name evidence="3" type="ORF">J2Z30_002551</name>
</gene>
<keyword evidence="2" id="KW-0472">Membrane</keyword>
<dbReference type="EMBL" id="JAGGLR010000006">
    <property type="protein sequence ID" value="MBP2061542.1"/>
    <property type="molecule type" value="Genomic_DNA"/>
</dbReference>
<evidence type="ECO:0000313" key="3">
    <source>
        <dbReference type="EMBL" id="MBP2061542.1"/>
    </source>
</evidence>
<comment type="caution">
    <text evidence="3">The sequence shown here is derived from an EMBL/GenBank/DDBJ whole genome shotgun (WGS) entry which is preliminary data.</text>
</comment>
<keyword evidence="2" id="KW-1133">Transmembrane helix</keyword>
<dbReference type="RefSeq" id="WP_308279916.1">
    <property type="nucleotide sequence ID" value="NZ_BAABDR010000045.1"/>
</dbReference>
<name>A0ABS4MPA2_9ACTN</name>
<accession>A0ABS4MPA2</accession>
<feature type="region of interest" description="Disordered" evidence="1">
    <location>
        <begin position="98"/>
        <end position="127"/>
    </location>
</feature>
<dbReference type="Proteomes" id="UP000756710">
    <property type="component" value="Unassembled WGS sequence"/>
</dbReference>
<evidence type="ECO:0000256" key="2">
    <source>
        <dbReference type="SAM" id="Phobius"/>
    </source>
</evidence>
<sequence>MPVAPEYDAPGDTPGGGAGAPGRPHLPSPPLAQVQAPASDAASEVSEVIRWAAFSCAVVPVVLLMCGLPFGAALGAAAGLAAVTAASRALLRHSERTAARLDADGVSPHRGRHGRTGIGAHRGGRRA</sequence>
<evidence type="ECO:0000256" key="1">
    <source>
        <dbReference type="SAM" id="MobiDB-lite"/>
    </source>
</evidence>
<proteinExistence type="predicted"/>
<keyword evidence="2" id="KW-0812">Transmembrane</keyword>
<keyword evidence="4" id="KW-1185">Reference proteome</keyword>
<protein>
    <submittedName>
        <fullName evidence="3">Uncharacterized protein</fullName>
    </submittedName>
</protein>
<feature type="region of interest" description="Disordered" evidence="1">
    <location>
        <begin position="1"/>
        <end position="39"/>
    </location>
</feature>
<reference evidence="3 4" key="1">
    <citation type="submission" date="2021-03" db="EMBL/GenBank/DDBJ databases">
        <title>Genomic Encyclopedia of Type Strains, Phase IV (KMG-IV): sequencing the most valuable type-strain genomes for metagenomic binning, comparative biology and taxonomic classification.</title>
        <authorList>
            <person name="Goeker M."/>
        </authorList>
    </citation>
    <scope>NUCLEOTIDE SEQUENCE [LARGE SCALE GENOMIC DNA]</scope>
    <source>
        <strain evidence="3 4">DSM 41954</strain>
    </source>
</reference>
<evidence type="ECO:0000313" key="4">
    <source>
        <dbReference type="Proteomes" id="UP000756710"/>
    </source>
</evidence>
<feature type="transmembrane region" description="Helical" evidence="2">
    <location>
        <begin position="71"/>
        <end position="91"/>
    </location>
</feature>